<accession>A0AA86W323</accession>
<dbReference type="EMBL" id="OY731407">
    <property type="protein sequence ID" value="CAJ1977383.1"/>
    <property type="molecule type" value="Genomic_DNA"/>
</dbReference>
<protein>
    <submittedName>
        <fullName evidence="1">Uncharacterized protein</fullName>
    </submittedName>
</protein>
<evidence type="ECO:0000313" key="2">
    <source>
        <dbReference type="Proteomes" id="UP001189624"/>
    </source>
</evidence>
<dbReference type="Proteomes" id="UP001189624">
    <property type="component" value="Chromosome 10"/>
</dbReference>
<evidence type="ECO:0000313" key="1">
    <source>
        <dbReference type="EMBL" id="CAJ1977383.1"/>
    </source>
</evidence>
<proteinExistence type="predicted"/>
<gene>
    <name evidence="1" type="ORF">AYBTSS11_LOCUS29548</name>
</gene>
<reference evidence="1" key="1">
    <citation type="submission" date="2023-10" db="EMBL/GenBank/DDBJ databases">
        <authorList>
            <person name="Domelevo Entfellner J.-B."/>
        </authorList>
    </citation>
    <scope>NUCLEOTIDE SEQUENCE</scope>
</reference>
<dbReference type="Gramene" id="rna-AYBTSS11_LOCUS29548">
    <property type="protein sequence ID" value="CAJ1977383.1"/>
    <property type="gene ID" value="gene-AYBTSS11_LOCUS29548"/>
</dbReference>
<dbReference type="AlphaFoldDB" id="A0AA86W323"/>
<name>A0AA86W323_9FABA</name>
<organism evidence="1 2">
    <name type="scientific">Sphenostylis stenocarpa</name>
    <dbReference type="NCBI Taxonomy" id="92480"/>
    <lineage>
        <taxon>Eukaryota</taxon>
        <taxon>Viridiplantae</taxon>
        <taxon>Streptophyta</taxon>
        <taxon>Embryophyta</taxon>
        <taxon>Tracheophyta</taxon>
        <taxon>Spermatophyta</taxon>
        <taxon>Magnoliopsida</taxon>
        <taxon>eudicotyledons</taxon>
        <taxon>Gunneridae</taxon>
        <taxon>Pentapetalae</taxon>
        <taxon>rosids</taxon>
        <taxon>fabids</taxon>
        <taxon>Fabales</taxon>
        <taxon>Fabaceae</taxon>
        <taxon>Papilionoideae</taxon>
        <taxon>50 kb inversion clade</taxon>
        <taxon>NPAAA clade</taxon>
        <taxon>indigoferoid/millettioid clade</taxon>
        <taxon>Phaseoleae</taxon>
        <taxon>Sphenostylis</taxon>
    </lineage>
</organism>
<sequence>MDLPGRNLAVEGGYVAALVEMGDGVVLKLVDGRLCYTNPIQNIAPILDMTVVDYRDEKHASYTPHYNGCCVPNTPHNVTRYIGSTAHDTPQQLYIG</sequence>
<keyword evidence="2" id="KW-1185">Reference proteome</keyword>